<evidence type="ECO:0000256" key="1">
    <source>
        <dbReference type="SAM" id="MobiDB-lite"/>
    </source>
</evidence>
<reference evidence="2 3" key="1">
    <citation type="journal article" date="2018" name="Front. Plant Sci.">
        <title>Red Clover (Trifolium pratense) and Zigzag Clover (T. medium) - A Picture of Genomic Similarities and Differences.</title>
        <authorList>
            <person name="Dluhosova J."/>
            <person name="Istvanek J."/>
            <person name="Nedelnik J."/>
            <person name="Repkova J."/>
        </authorList>
    </citation>
    <scope>NUCLEOTIDE SEQUENCE [LARGE SCALE GENOMIC DNA]</scope>
    <source>
        <strain evidence="3">cv. 10/8</strain>
        <tissue evidence="2">Leaf</tissue>
    </source>
</reference>
<evidence type="ECO:0000313" key="3">
    <source>
        <dbReference type="Proteomes" id="UP000265520"/>
    </source>
</evidence>
<name>A0A392SQT5_9FABA</name>
<protein>
    <submittedName>
        <fullName evidence="2">Uncharacterized protein</fullName>
    </submittedName>
</protein>
<feature type="non-terminal residue" evidence="2">
    <location>
        <position position="1"/>
    </location>
</feature>
<proteinExistence type="predicted"/>
<comment type="caution">
    <text evidence="2">The sequence shown here is derived from an EMBL/GenBank/DDBJ whole genome shotgun (WGS) entry which is preliminary data.</text>
</comment>
<dbReference type="EMBL" id="LXQA010414020">
    <property type="protein sequence ID" value="MCI50280.1"/>
    <property type="molecule type" value="Genomic_DNA"/>
</dbReference>
<dbReference type="AlphaFoldDB" id="A0A392SQT5"/>
<dbReference type="Proteomes" id="UP000265520">
    <property type="component" value="Unassembled WGS sequence"/>
</dbReference>
<sequence>LPAQVVVEVELVARLSAVAKPASSPYDASQPAPAAPDIGGASPIVAVTTGPTYSLQG</sequence>
<evidence type="ECO:0000313" key="2">
    <source>
        <dbReference type="EMBL" id="MCI50280.1"/>
    </source>
</evidence>
<keyword evidence="3" id="KW-1185">Reference proteome</keyword>
<accession>A0A392SQT5</accession>
<organism evidence="2 3">
    <name type="scientific">Trifolium medium</name>
    <dbReference type="NCBI Taxonomy" id="97028"/>
    <lineage>
        <taxon>Eukaryota</taxon>
        <taxon>Viridiplantae</taxon>
        <taxon>Streptophyta</taxon>
        <taxon>Embryophyta</taxon>
        <taxon>Tracheophyta</taxon>
        <taxon>Spermatophyta</taxon>
        <taxon>Magnoliopsida</taxon>
        <taxon>eudicotyledons</taxon>
        <taxon>Gunneridae</taxon>
        <taxon>Pentapetalae</taxon>
        <taxon>rosids</taxon>
        <taxon>fabids</taxon>
        <taxon>Fabales</taxon>
        <taxon>Fabaceae</taxon>
        <taxon>Papilionoideae</taxon>
        <taxon>50 kb inversion clade</taxon>
        <taxon>NPAAA clade</taxon>
        <taxon>Hologalegina</taxon>
        <taxon>IRL clade</taxon>
        <taxon>Trifolieae</taxon>
        <taxon>Trifolium</taxon>
    </lineage>
</organism>
<feature type="region of interest" description="Disordered" evidence="1">
    <location>
        <begin position="20"/>
        <end position="41"/>
    </location>
</feature>